<dbReference type="Proteomes" id="UP001562425">
    <property type="component" value="Unassembled WGS sequence"/>
</dbReference>
<comment type="subcellular location">
    <subcellularLocation>
        <location evidence="1">Membrane</location>
    </subcellularLocation>
</comment>
<keyword evidence="4" id="KW-0732">Signal</keyword>
<evidence type="ECO:0000256" key="2">
    <source>
        <dbReference type="ARBA" id="ARBA00022679"/>
    </source>
</evidence>
<name>A0ABD1DM28_CULPP</name>
<dbReference type="InterPro" id="IPR050122">
    <property type="entry name" value="RTK"/>
</dbReference>
<evidence type="ECO:0000256" key="7">
    <source>
        <dbReference type="ARBA" id="ARBA00022840"/>
    </source>
</evidence>
<evidence type="ECO:0000256" key="3">
    <source>
        <dbReference type="ARBA" id="ARBA00022692"/>
    </source>
</evidence>
<keyword evidence="2" id="KW-0808">Transferase</keyword>
<keyword evidence="5" id="KW-0547">Nucleotide-binding</keyword>
<dbReference type="PIRSF" id="PIRSF000654">
    <property type="entry name" value="Integrin-linked_kinase"/>
    <property type="match status" value="1"/>
</dbReference>
<evidence type="ECO:0000256" key="5">
    <source>
        <dbReference type="ARBA" id="ARBA00022741"/>
    </source>
</evidence>
<dbReference type="GO" id="GO:0016020">
    <property type="term" value="C:membrane"/>
    <property type="evidence" value="ECO:0007669"/>
    <property type="project" value="UniProtKB-SubCell"/>
</dbReference>
<evidence type="ECO:0000256" key="6">
    <source>
        <dbReference type="ARBA" id="ARBA00022777"/>
    </source>
</evidence>
<keyword evidence="8" id="KW-1133">Transmembrane helix</keyword>
<organism evidence="13 14">
    <name type="scientific">Culex pipiens pipiens</name>
    <name type="common">Northern house mosquito</name>
    <dbReference type="NCBI Taxonomy" id="38569"/>
    <lineage>
        <taxon>Eukaryota</taxon>
        <taxon>Metazoa</taxon>
        <taxon>Ecdysozoa</taxon>
        <taxon>Arthropoda</taxon>
        <taxon>Hexapoda</taxon>
        <taxon>Insecta</taxon>
        <taxon>Pterygota</taxon>
        <taxon>Neoptera</taxon>
        <taxon>Endopterygota</taxon>
        <taxon>Diptera</taxon>
        <taxon>Nematocera</taxon>
        <taxon>Culicoidea</taxon>
        <taxon>Culicidae</taxon>
        <taxon>Culicinae</taxon>
        <taxon>Culicini</taxon>
        <taxon>Culex</taxon>
        <taxon>Culex</taxon>
    </lineage>
</organism>
<sequence>MPVVQIQKQLIVVIENDSYESAKCSEYEFCIVVEAKAYGFIEEDAIPVAVKMLKENHTDDDVKDMVCELEIMKMIGRHPNIIGLHGCCSKNGPLDDLLISFASQIASGMEYLASIKCIHRDLAARNILVSEGHIMKIADFGLARDVQDHDYYRKVTAGKVPIRWMAPESLEKFYFDSRSDVWSFGVLLWEIMTLGAQPYQHISSWEYLLQYLKQGNRLEKPAQCPDDVYALMAECWQLVPRERPSFGEIVQQLKLCSDVLGKL</sequence>
<keyword evidence="14" id="KW-1185">Reference proteome</keyword>
<gene>
    <name evidence="13" type="ORF">pipiens_001152</name>
</gene>
<feature type="domain" description="Protein kinase" evidence="12">
    <location>
        <begin position="18"/>
        <end position="255"/>
    </location>
</feature>
<dbReference type="PANTHER" id="PTHR24416:SF550">
    <property type="entry name" value="FIBROBLAST GROWTH FACTOR RECEPTOR HOMOLOG 1-RELATED"/>
    <property type="match status" value="1"/>
</dbReference>
<keyword evidence="10" id="KW-0829">Tyrosine-protein kinase</keyword>
<dbReference type="SMART" id="SM00219">
    <property type="entry name" value="TyrKc"/>
    <property type="match status" value="1"/>
</dbReference>
<keyword evidence="9" id="KW-0472">Membrane</keyword>
<dbReference type="InterPro" id="IPR011009">
    <property type="entry name" value="Kinase-like_dom_sf"/>
</dbReference>
<dbReference type="InterPro" id="IPR020635">
    <property type="entry name" value="Tyr_kinase_cat_dom"/>
</dbReference>
<evidence type="ECO:0000256" key="10">
    <source>
        <dbReference type="ARBA" id="ARBA00023137"/>
    </source>
</evidence>
<evidence type="ECO:0000256" key="4">
    <source>
        <dbReference type="ARBA" id="ARBA00022729"/>
    </source>
</evidence>
<evidence type="ECO:0000256" key="9">
    <source>
        <dbReference type="ARBA" id="ARBA00023136"/>
    </source>
</evidence>
<keyword evidence="7" id="KW-0067">ATP-binding</keyword>
<dbReference type="AlphaFoldDB" id="A0ABD1DM28"/>
<dbReference type="Gene3D" id="1.10.510.10">
    <property type="entry name" value="Transferase(Phosphotransferase) domain 1"/>
    <property type="match status" value="1"/>
</dbReference>
<comment type="caution">
    <text evidence="13">The sequence shown here is derived from an EMBL/GenBank/DDBJ whole genome shotgun (WGS) entry which is preliminary data.</text>
</comment>
<dbReference type="SUPFAM" id="SSF56112">
    <property type="entry name" value="Protein kinase-like (PK-like)"/>
    <property type="match status" value="1"/>
</dbReference>
<evidence type="ECO:0000256" key="11">
    <source>
        <dbReference type="ARBA" id="ARBA00023170"/>
    </source>
</evidence>
<reference evidence="13 14" key="1">
    <citation type="submission" date="2024-05" db="EMBL/GenBank/DDBJ databases">
        <title>Culex pipiens pipiens assembly and annotation.</title>
        <authorList>
            <person name="Alout H."/>
            <person name="Durand T."/>
        </authorList>
    </citation>
    <scope>NUCLEOTIDE SEQUENCE [LARGE SCALE GENOMIC DNA]</scope>
    <source>
        <strain evidence="13">HA-2024</strain>
        <tissue evidence="13">Whole body</tissue>
    </source>
</reference>
<proteinExistence type="predicted"/>
<protein>
    <recommendedName>
        <fullName evidence="12">Protein kinase domain-containing protein</fullName>
    </recommendedName>
</protein>
<dbReference type="EMBL" id="JBEHCU010005121">
    <property type="protein sequence ID" value="KAL1400812.1"/>
    <property type="molecule type" value="Genomic_DNA"/>
</dbReference>
<keyword evidence="11" id="KW-0675">Receptor</keyword>
<dbReference type="PANTHER" id="PTHR24416">
    <property type="entry name" value="TYROSINE-PROTEIN KINASE RECEPTOR"/>
    <property type="match status" value="1"/>
</dbReference>
<dbReference type="CDD" id="cd00192">
    <property type="entry name" value="PTKc"/>
    <property type="match status" value="1"/>
</dbReference>
<dbReference type="GO" id="GO:0004713">
    <property type="term" value="F:protein tyrosine kinase activity"/>
    <property type="evidence" value="ECO:0007669"/>
    <property type="project" value="UniProtKB-KW"/>
</dbReference>
<accession>A0ABD1DM28</accession>
<dbReference type="Gene3D" id="3.30.200.20">
    <property type="entry name" value="Phosphorylase Kinase, domain 1"/>
    <property type="match status" value="1"/>
</dbReference>
<dbReference type="PROSITE" id="PS50011">
    <property type="entry name" value="PROTEIN_KINASE_DOM"/>
    <property type="match status" value="1"/>
</dbReference>
<dbReference type="PROSITE" id="PS00109">
    <property type="entry name" value="PROTEIN_KINASE_TYR"/>
    <property type="match status" value="1"/>
</dbReference>
<dbReference type="PRINTS" id="PR00109">
    <property type="entry name" value="TYRKINASE"/>
</dbReference>
<evidence type="ECO:0000256" key="8">
    <source>
        <dbReference type="ARBA" id="ARBA00022989"/>
    </source>
</evidence>
<evidence type="ECO:0000313" key="13">
    <source>
        <dbReference type="EMBL" id="KAL1400812.1"/>
    </source>
</evidence>
<dbReference type="InterPro" id="IPR000719">
    <property type="entry name" value="Prot_kinase_dom"/>
</dbReference>
<evidence type="ECO:0000313" key="14">
    <source>
        <dbReference type="Proteomes" id="UP001562425"/>
    </source>
</evidence>
<evidence type="ECO:0000259" key="12">
    <source>
        <dbReference type="PROSITE" id="PS50011"/>
    </source>
</evidence>
<keyword evidence="6" id="KW-0418">Kinase</keyword>
<evidence type="ECO:0000256" key="1">
    <source>
        <dbReference type="ARBA" id="ARBA00004370"/>
    </source>
</evidence>
<dbReference type="FunFam" id="1.10.510.10:FF:000554">
    <property type="entry name" value="Predicted protein"/>
    <property type="match status" value="1"/>
</dbReference>
<dbReference type="Pfam" id="PF07714">
    <property type="entry name" value="PK_Tyr_Ser-Thr"/>
    <property type="match status" value="2"/>
</dbReference>
<dbReference type="InterPro" id="IPR001245">
    <property type="entry name" value="Ser-Thr/Tyr_kinase_cat_dom"/>
</dbReference>
<keyword evidence="3" id="KW-0812">Transmembrane</keyword>
<dbReference type="GO" id="GO:0005524">
    <property type="term" value="F:ATP binding"/>
    <property type="evidence" value="ECO:0007669"/>
    <property type="project" value="UniProtKB-KW"/>
</dbReference>
<dbReference type="InterPro" id="IPR008266">
    <property type="entry name" value="Tyr_kinase_AS"/>
</dbReference>